<dbReference type="CDD" id="cd06173">
    <property type="entry name" value="MFS_MefA_like"/>
    <property type="match status" value="1"/>
</dbReference>
<feature type="transmembrane region" description="Helical" evidence="8">
    <location>
        <begin position="479"/>
        <end position="496"/>
    </location>
</feature>
<dbReference type="EMBL" id="LN899819">
    <property type="protein sequence ID" value="CUV11760.1"/>
    <property type="molecule type" value="Genomic_DNA"/>
</dbReference>
<name>A0A0S4TNW4_RALSL</name>
<feature type="region of interest" description="Disordered" evidence="7">
    <location>
        <begin position="1"/>
        <end position="72"/>
    </location>
</feature>
<feature type="transmembrane region" description="Helical" evidence="8">
    <location>
        <begin position="110"/>
        <end position="135"/>
    </location>
</feature>
<feature type="transmembrane region" description="Helical" evidence="8">
    <location>
        <begin position="278"/>
        <end position="297"/>
    </location>
</feature>
<comment type="subcellular location">
    <subcellularLocation>
        <location evidence="1">Cell membrane</location>
        <topology evidence="1">Multi-pass membrane protein</topology>
    </subcellularLocation>
</comment>
<proteinExistence type="predicted"/>
<gene>
    <name evidence="9" type="ORF">RUN39_v1_230016</name>
</gene>
<feature type="transmembrane region" description="Helical" evidence="8">
    <location>
        <begin position="368"/>
        <end position="387"/>
    </location>
</feature>
<feature type="transmembrane region" description="Helical" evidence="8">
    <location>
        <begin position="333"/>
        <end position="356"/>
    </location>
</feature>
<sequence length="543" mass="58377">MDSRHDGRRVQNTLRTEHAARPPVCEDSRGDPAVPAGPGKGNPGKGSPRNDRPPCRHRTHAHCAAGKPPRRLAGCPGDELPRTGPLPAVRENGNGSAVYGDELEGMKKGFYTIMAAQFFSSLADNALLIAAIALLTEMHSPQWMTPLLKLFFVLSYVLLAAFVGAFADSMPKGRVMLITNAIKLAGCGVMLTGLHPLLAYGVVGFGAAAYSPAKYGLLTELLPPEKLVAANGWIEGLTVGSIILGTVLGGALISKHISTWLLSIDVPGLEAIDTPAEAAMIVIMVIYLVAALFNLRIPDTGARYPQQEKNPVRLIAEFADCFNALWRDKLGQISLAVTTLFWGAGATLQFIVLKWAERSLELNLSQGAILQAVVAVGVAAGAMAAAVKVPLRRSLDVLPVGVAMGAVVMLMAFYTKHTIPDVTFHIGHMKLPLYMLIAYLFLMMVGAMSGFFVVPMNALLQHRGHVLLSAGHSIAVQNFNENVSVLLMLCLYALLIKLDVPVGVVIVAFGVFVCVTMALVMRRHRRNERVYHTAALIGEDKHH</sequence>
<keyword evidence="3" id="KW-1003">Cell membrane</keyword>
<dbReference type="GO" id="GO:0022857">
    <property type="term" value="F:transmembrane transporter activity"/>
    <property type="evidence" value="ECO:0007669"/>
    <property type="project" value="InterPro"/>
</dbReference>
<dbReference type="GO" id="GO:0005886">
    <property type="term" value="C:plasma membrane"/>
    <property type="evidence" value="ECO:0007669"/>
    <property type="project" value="UniProtKB-SubCell"/>
</dbReference>
<keyword evidence="6 8" id="KW-0472">Membrane</keyword>
<feature type="compositionally biased region" description="Basic and acidic residues" evidence="7">
    <location>
        <begin position="1"/>
        <end position="30"/>
    </location>
</feature>
<keyword evidence="2" id="KW-0813">Transport</keyword>
<evidence type="ECO:0000313" key="9">
    <source>
        <dbReference type="EMBL" id="CUV11760.1"/>
    </source>
</evidence>
<evidence type="ECO:0000256" key="5">
    <source>
        <dbReference type="ARBA" id="ARBA00022989"/>
    </source>
</evidence>
<keyword evidence="4 8" id="KW-0812">Transmembrane</keyword>
<accession>A0A0S4TNW4</accession>
<dbReference type="AlphaFoldDB" id="A0A0S4TNW4"/>
<feature type="transmembrane region" description="Helical" evidence="8">
    <location>
        <begin position="147"/>
        <end position="167"/>
    </location>
</feature>
<feature type="transmembrane region" description="Helical" evidence="8">
    <location>
        <begin position="502"/>
        <end position="521"/>
    </location>
</feature>
<feature type="transmembrane region" description="Helical" evidence="8">
    <location>
        <begin position="434"/>
        <end position="459"/>
    </location>
</feature>
<dbReference type="NCBIfam" id="NF008397">
    <property type="entry name" value="PRK11195.1"/>
    <property type="match status" value="1"/>
</dbReference>
<evidence type="ECO:0000256" key="3">
    <source>
        <dbReference type="ARBA" id="ARBA00022475"/>
    </source>
</evidence>
<dbReference type="Gene3D" id="1.20.1250.20">
    <property type="entry name" value="MFS general substrate transporter like domains"/>
    <property type="match status" value="1"/>
</dbReference>
<protein>
    <submittedName>
        <fullName evidence="9">Putative transporter, MSF family</fullName>
    </submittedName>
</protein>
<evidence type="ECO:0000256" key="6">
    <source>
        <dbReference type="ARBA" id="ARBA00023136"/>
    </source>
</evidence>
<evidence type="ECO:0000256" key="1">
    <source>
        <dbReference type="ARBA" id="ARBA00004651"/>
    </source>
</evidence>
<evidence type="ECO:0000256" key="4">
    <source>
        <dbReference type="ARBA" id="ARBA00022692"/>
    </source>
</evidence>
<reference evidence="9" key="1">
    <citation type="submission" date="2015-10" db="EMBL/GenBank/DDBJ databases">
        <authorList>
            <person name="Gilbert D.G."/>
        </authorList>
    </citation>
    <scope>NUCLEOTIDE SEQUENCE</scope>
    <source>
        <strain evidence="9">Phyl III-seqv23</strain>
    </source>
</reference>
<dbReference type="SUPFAM" id="SSF103473">
    <property type="entry name" value="MFS general substrate transporter"/>
    <property type="match status" value="1"/>
</dbReference>
<feature type="transmembrane region" description="Helical" evidence="8">
    <location>
        <begin position="394"/>
        <end position="414"/>
    </location>
</feature>
<evidence type="ECO:0000256" key="2">
    <source>
        <dbReference type="ARBA" id="ARBA00022448"/>
    </source>
</evidence>
<evidence type="ECO:0000256" key="8">
    <source>
        <dbReference type="SAM" id="Phobius"/>
    </source>
</evidence>
<dbReference type="PANTHER" id="PTHR43266">
    <property type="entry name" value="MACROLIDE-EFFLUX PROTEIN"/>
    <property type="match status" value="1"/>
</dbReference>
<dbReference type="InterPro" id="IPR011701">
    <property type="entry name" value="MFS"/>
</dbReference>
<keyword evidence="5 8" id="KW-1133">Transmembrane helix</keyword>
<feature type="transmembrane region" description="Helical" evidence="8">
    <location>
        <begin position="197"/>
        <end position="217"/>
    </location>
</feature>
<dbReference type="Pfam" id="PF07690">
    <property type="entry name" value="MFS_1"/>
    <property type="match status" value="1"/>
</dbReference>
<organism evidence="9">
    <name type="scientific">Ralstonia solanacearum</name>
    <name type="common">Pseudomonas solanacearum</name>
    <dbReference type="NCBI Taxonomy" id="305"/>
    <lineage>
        <taxon>Bacteria</taxon>
        <taxon>Pseudomonadati</taxon>
        <taxon>Pseudomonadota</taxon>
        <taxon>Betaproteobacteria</taxon>
        <taxon>Burkholderiales</taxon>
        <taxon>Burkholderiaceae</taxon>
        <taxon>Ralstonia</taxon>
        <taxon>Ralstonia solanacearum species complex</taxon>
    </lineage>
</organism>
<evidence type="ECO:0000256" key="7">
    <source>
        <dbReference type="SAM" id="MobiDB-lite"/>
    </source>
</evidence>
<dbReference type="PANTHER" id="PTHR43266:SF2">
    <property type="entry name" value="MAJOR FACILITATOR SUPERFAMILY (MFS) PROFILE DOMAIN-CONTAINING PROTEIN"/>
    <property type="match status" value="1"/>
</dbReference>
<dbReference type="InterPro" id="IPR036259">
    <property type="entry name" value="MFS_trans_sf"/>
</dbReference>